<dbReference type="Ensembl" id="ENSSFOT00015001788.2">
    <property type="protein sequence ID" value="ENSSFOP00015001749.2"/>
    <property type="gene ID" value="ENSSFOG00015001199.2"/>
</dbReference>
<keyword evidence="2" id="KW-0809">Transit peptide</keyword>
<evidence type="ECO:0000313" key="4">
    <source>
        <dbReference type="Proteomes" id="UP000694397"/>
    </source>
</evidence>
<dbReference type="RefSeq" id="XP_029108290.1">
    <property type="nucleotide sequence ID" value="XM_029252457.1"/>
</dbReference>
<reference evidence="3 4" key="1">
    <citation type="submission" date="2019-04" db="EMBL/GenBank/DDBJ databases">
        <authorList>
            <consortium name="Wellcome Sanger Institute Data Sharing"/>
        </authorList>
    </citation>
    <scope>NUCLEOTIDE SEQUENCE [LARGE SCALE GENOMIC DNA]</scope>
</reference>
<dbReference type="CTD" id="80298"/>
<dbReference type="RefSeq" id="XP_018603608.2">
    <property type="nucleotide sequence ID" value="XM_018748092.2"/>
</dbReference>
<dbReference type="SMART" id="SM00733">
    <property type="entry name" value="Mterf"/>
    <property type="match status" value="5"/>
</dbReference>
<dbReference type="RefSeq" id="XP_018603606.2">
    <property type="nucleotide sequence ID" value="XM_018748090.2"/>
</dbReference>
<comment type="similarity">
    <text evidence="1">Belongs to the mTERF family.</text>
</comment>
<dbReference type="RefSeq" id="XP_018603607.2">
    <property type="nucleotide sequence ID" value="XM_018748091.2"/>
</dbReference>
<dbReference type="KEGG" id="sfm:108931974"/>
<reference evidence="3" key="2">
    <citation type="submission" date="2025-08" db="UniProtKB">
        <authorList>
            <consortium name="Ensembl"/>
        </authorList>
    </citation>
    <scope>IDENTIFICATION</scope>
</reference>
<proteinExistence type="inferred from homology"/>
<dbReference type="GeneTree" id="ENSGT00530000063817"/>
<dbReference type="RefSeq" id="XP_018603609.2">
    <property type="nucleotide sequence ID" value="XM_018748093.2"/>
</dbReference>
<reference evidence="3" key="3">
    <citation type="submission" date="2025-09" db="UniProtKB">
        <authorList>
            <consortium name="Ensembl"/>
        </authorList>
    </citation>
    <scope>IDENTIFICATION</scope>
</reference>
<evidence type="ECO:0000313" key="3">
    <source>
        <dbReference type="Ensembl" id="ENSSFOP00015001749.2"/>
    </source>
</evidence>
<accession>A0A8C9UX48</accession>
<dbReference type="InterPro" id="IPR038538">
    <property type="entry name" value="MTERF_sf"/>
</dbReference>
<protein>
    <submittedName>
        <fullName evidence="3">Mitochondrial transcription termination factor 2</fullName>
    </submittedName>
</protein>
<sequence length="377" mass="42820">MLRFTAAPLFVHCRGLRRCAKDGRPRCAPSFSQAENKLAVDSFQQHSADVQKIRKLEGWVLFQSTAYVENVAALLRDLGADGKLIAHVLEQCPEAVLCSPEEVEAQTELWTSVCSNKNELLKIITMFPSAFFTRSDHTNQMANIRYFRGIRLNKRIIRKLMAAAPQSFSNPVEKNHEMIHTLKETYMSLGGSESNMKIWLQKIISQNPFILLKSPRSVEDNVMFLRDRGFSSKELLQLLSRLRGLITELNPDSVQATLEYCQEALQCSQNELKEIILKCPSIIYYSVSTLADRLNGLLKAGVSLSQIKSTPTILELTTQIVMFRIQKLRSCGYDVRTGSLESVNGTKKDFEKSYGRLQLREERPLFNPVIPLKIKDD</sequence>
<dbReference type="Proteomes" id="UP000694397">
    <property type="component" value="Chromosome 5"/>
</dbReference>
<dbReference type="GO" id="GO:0003676">
    <property type="term" value="F:nucleic acid binding"/>
    <property type="evidence" value="ECO:0007669"/>
    <property type="project" value="InterPro"/>
</dbReference>
<gene>
    <name evidence="3" type="primary">MTERF2</name>
    <name evidence="3" type="synonym">mterf2</name>
</gene>
<dbReference type="OrthoDB" id="9868878at2759"/>
<dbReference type="PANTHER" id="PTHR15437:SF1">
    <property type="entry name" value="TRANSCRIPTION TERMINATION FACTOR 2, MITOCHONDRIAL"/>
    <property type="match status" value="1"/>
</dbReference>
<dbReference type="Gene3D" id="1.25.70.10">
    <property type="entry name" value="Transcription termination factor 3, mitochondrial"/>
    <property type="match status" value="1"/>
</dbReference>
<dbReference type="Pfam" id="PF02536">
    <property type="entry name" value="mTERF"/>
    <property type="match status" value="1"/>
</dbReference>
<dbReference type="GO" id="GO:0005759">
    <property type="term" value="C:mitochondrial matrix"/>
    <property type="evidence" value="ECO:0007669"/>
    <property type="project" value="TreeGrafter"/>
</dbReference>
<dbReference type="AlphaFoldDB" id="A0A8C9UX48"/>
<name>A0A8C9UX48_SCLFO</name>
<dbReference type="PANTHER" id="PTHR15437">
    <property type="entry name" value="TRANSCRIPTION TERMINATION FACTOR, MITOCHONDRIAL"/>
    <property type="match status" value="1"/>
</dbReference>
<evidence type="ECO:0000256" key="1">
    <source>
        <dbReference type="ARBA" id="ARBA00007692"/>
    </source>
</evidence>
<dbReference type="GO" id="GO:0006393">
    <property type="term" value="P:termination of mitochondrial transcription"/>
    <property type="evidence" value="ECO:0007669"/>
    <property type="project" value="TreeGrafter"/>
</dbReference>
<keyword evidence="4" id="KW-1185">Reference proteome</keyword>
<dbReference type="InterPro" id="IPR003690">
    <property type="entry name" value="MTERF"/>
</dbReference>
<dbReference type="GeneID" id="108931974"/>
<evidence type="ECO:0000256" key="2">
    <source>
        <dbReference type="ARBA" id="ARBA00022946"/>
    </source>
</evidence>
<organism evidence="3 4">
    <name type="scientific">Scleropages formosus</name>
    <name type="common">Asian bonytongue</name>
    <name type="synonym">Osteoglossum formosum</name>
    <dbReference type="NCBI Taxonomy" id="113540"/>
    <lineage>
        <taxon>Eukaryota</taxon>
        <taxon>Metazoa</taxon>
        <taxon>Chordata</taxon>
        <taxon>Craniata</taxon>
        <taxon>Vertebrata</taxon>
        <taxon>Euteleostomi</taxon>
        <taxon>Actinopterygii</taxon>
        <taxon>Neopterygii</taxon>
        <taxon>Teleostei</taxon>
        <taxon>Osteoglossocephala</taxon>
        <taxon>Osteoglossomorpha</taxon>
        <taxon>Osteoglossiformes</taxon>
        <taxon>Osteoglossidae</taxon>
        <taxon>Scleropages</taxon>
    </lineage>
</organism>